<evidence type="ECO:0000256" key="1">
    <source>
        <dbReference type="ARBA" id="ARBA00022734"/>
    </source>
</evidence>
<dbReference type="PANTHER" id="PTHR24024">
    <property type="entry name" value="PULMONARY SURFACTANT-ASSOCIATED PROTEIN A"/>
    <property type="match status" value="1"/>
</dbReference>
<evidence type="ECO:0000313" key="2">
    <source>
        <dbReference type="EMBL" id="CAK8678677.1"/>
    </source>
</evidence>
<dbReference type="EMBL" id="CAWYQH010000057">
    <property type="protein sequence ID" value="CAK8678677.1"/>
    <property type="molecule type" value="Genomic_DNA"/>
</dbReference>
<dbReference type="Proteomes" id="UP001642483">
    <property type="component" value="Unassembled WGS sequence"/>
</dbReference>
<gene>
    <name evidence="2" type="ORF">CVLEPA_LOCUS8580</name>
</gene>
<keyword evidence="3" id="KW-1185">Reference proteome</keyword>
<dbReference type="InterPro" id="IPR051077">
    <property type="entry name" value="Ca-dependent_lectin"/>
</dbReference>
<proteinExistence type="predicted"/>
<name>A0ABP0FJZ3_CLALP</name>
<organism evidence="2 3">
    <name type="scientific">Clavelina lepadiformis</name>
    <name type="common">Light-bulb sea squirt</name>
    <name type="synonym">Ascidia lepadiformis</name>
    <dbReference type="NCBI Taxonomy" id="159417"/>
    <lineage>
        <taxon>Eukaryota</taxon>
        <taxon>Metazoa</taxon>
        <taxon>Chordata</taxon>
        <taxon>Tunicata</taxon>
        <taxon>Ascidiacea</taxon>
        <taxon>Aplousobranchia</taxon>
        <taxon>Clavelinidae</taxon>
        <taxon>Clavelina</taxon>
    </lineage>
</organism>
<reference evidence="2 3" key="1">
    <citation type="submission" date="2024-02" db="EMBL/GenBank/DDBJ databases">
        <authorList>
            <person name="Daric V."/>
            <person name="Darras S."/>
        </authorList>
    </citation>
    <scope>NUCLEOTIDE SEQUENCE [LARGE SCALE GENOMIC DNA]</scope>
</reference>
<comment type="caution">
    <text evidence="2">The sequence shown here is derived from an EMBL/GenBank/DDBJ whole genome shotgun (WGS) entry which is preliminary data.</text>
</comment>
<keyword evidence="1" id="KW-0430">Lectin</keyword>
<evidence type="ECO:0000313" key="3">
    <source>
        <dbReference type="Proteomes" id="UP001642483"/>
    </source>
</evidence>
<dbReference type="PANTHER" id="PTHR24024:SF18">
    <property type="entry name" value="SHORT-CHAIN COLLAGEN C4-LIKE"/>
    <property type="match status" value="1"/>
</dbReference>
<sequence length="177" mass="19817">MIPGRDTCPDGWTKEYTGYMMGNAYSAKHTTSPICVDDKPQVVPGTEGEQHGEYLFMIEIECHSLPCEPYIAGRARIQQQSKFSSRPKHTISIITEIAKGAGFAVLDYGDFFKCQKRLGLLALRGYSQISLIRTTNNGNPHYPTQNCRESLSSYALYPFNPETPPSDSYTEVSEQMC</sequence>
<protein>
    <submittedName>
        <fullName evidence="2">Uncharacterized protein</fullName>
    </submittedName>
</protein>
<accession>A0ABP0FJZ3</accession>